<accession>A0A2S2C661</accession>
<name>A0A2S2C661_9NOCA</name>
<evidence type="ECO:0000313" key="2">
    <source>
        <dbReference type="Proteomes" id="UP000245711"/>
    </source>
</evidence>
<reference evidence="1 2" key="1">
    <citation type="submission" date="2017-05" db="EMBL/GenBank/DDBJ databases">
        <title>Isolation of Rhodococcus sp. S2-17 biodegrading of BP-3.</title>
        <authorList>
            <person name="Lee Y."/>
            <person name="Kim K.H."/>
            <person name="Chun B.H."/>
            <person name="Jung H.S."/>
            <person name="Jeon C.O."/>
        </authorList>
    </citation>
    <scope>NUCLEOTIDE SEQUENCE [LARGE SCALE GENOMIC DNA]</scope>
    <source>
        <strain evidence="1 2">S2-17</strain>
        <plasmid evidence="2">prb98</plasmid>
    </source>
</reference>
<keyword evidence="1" id="KW-0614">Plasmid</keyword>
<dbReference type="EMBL" id="CP021355">
    <property type="protein sequence ID" value="AWK76387.1"/>
    <property type="molecule type" value="Genomic_DNA"/>
</dbReference>
<protein>
    <submittedName>
        <fullName evidence="1">Uncharacterized protein</fullName>
    </submittedName>
</protein>
<organism evidence="1 2">
    <name type="scientific">Rhodococcus oxybenzonivorans</name>
    <dbReference type="NCBI Taxonomy" id="1990687"/>
    <lineage>
        <taxon>Bacteria</taxon>
        <taxon>Bacillati</taxon>
        <taxon>Actinomycetota</taxon>
        <taxon>Actinomycetes</taxon>
        <taxon>Mycobacteriales</taxon>
        <taxon>Nocardiaceae</taxon>
        <taxon>Rhodococcus</taxon>
    </lineage>
</organism>
<sequence>MRELPESVRAKFDRALLQVIDRSSATAELPVLLILEPVSGDTADLCTSFRVIAAGVLDKLAAAGIHDVRELWISNAVAVGLPVALLISVAALPEVRHVVLDSPRSSEL</sequence>
<proteinExistence type="predicted"/>
<dbReference type="Proteomes" id="UP000245711">
    <property type="component" value="Plasmid pRB98"/>
</dbReference>
<dbReference type="RefSeq" id="WP_109335841.1">
    <property type="nucleotide sequence ID" value="NZ_CP021355.1"/>
</dbReference>
<keyword evidence="2" id="KW-1185">Reference proteome</keyword>
<dbReference type="KEGG" id="roz:CBI38_33740"/>
<dbReference type="AlphaFoldDB" id="A0A2S2C661"/>
<geneLocation type="plasmid" evidence="2">
    <name>prb98</name>
</geneLocation>
<gene>
    <name evidence="1" type="ORF">CBI38_33740</name>
</gene>
<evidence type="ECO:0000313" key="1">
    <source>
        <dbReference type="EMBL" id="AWK76387.1"/>
    </source>
</evidence>